<dbReference type="InterPro" id="IPR052746">
    <property type="entry name" value="MlaB_ABC_Transporter"/>
</dbReference>
<dbReference type="EMBL" id="CBTJ020000040">
    <property type="protein sequence ID" value="CDI02560.1"/>
    <property type="molecule type" value="Genomic_DNA"/>
</dbReference>
<dbReference type="Gene3D" id="3.30.750.24">
    <property type="entry name" value="STAS domain"/>
    <property type="match status" value="1"/>
</dbReference>
<dbReference type="InterPro" id="IPR002645">
    <property type="entry name" value="STAS_dom"/>
</dbReference>
<dbReference type="Proteomes" id="UP000035760">
    <property type="component" value="Unassembled WGS sequence"/>
</dbReference>
<organism evidence="2 3">
    <name type="scientific">Candidatus Competibacter denitrificans Run_A_D11</name>
    <dbReference type="NCBI Taxonomy" id="1400863"/>
    <lineage>
        <taxon>Bacteria</taxon>
        <taxon>Pseudomonadati</taxon>
        <taxon>Pseudomonadota</taxon>
        <taxon>Gammaproteobacteria</taxon>
        <taxon>Candidatus Competibacteraceae</taxon>
        <taxon>Candidatus Competibacter</taxon>
    </lineage>
</organism>
<comment type="caution">
    <text evidence="2">The sequence shown here is derived from an EMBL/GenBank/DDBJ whole genome shotgun (WGS) entry which is preliminary data.</text>
</comment>
<dbReference type="Pfam" id="PF13466">
    <property type="entry name" value="STAS_2"/>
    <property type="match status" value="1"/>
</dbReference>
<dbReference type="InterPro" id="IPR058548">
    <property type="entry name" value="MlaB-like_STAS"/>
</dbReference>
<feature type="domain" description="STAS" evidence="1">
    <location>
        <begin position="1"/>
        <end position="94"/>
    </location>
</feature>
<dbReference type="PANTHER" id="PTHR35849">
    <property type="entry name" value="BLR2341 PROTEIN"/>
    <property type="match status" value="1"/>
</dbReference>
<evidence type="ECO:0000313" key="3">
    <source>
        <dbReference type="Proteomes" id="UP000035760"/>
    </source>
</evidence>
<name>W6M9W0_9GAMM</name>
<protein>
    <submittedName>
        <fullName evidence="2">Anti-sigma factor antagonist protein</fullName>
    </submittedName>
</protein>
<dbReference type="AlphaFoldDB" id="W6M9W0"/>
<accession>W6M9W0</accession>
<proteinExistence type="predicted"/>
<evidence type="ECO:0000259" key="1">
    <source>
        <dbReference type="PROSITE" id="PS50801"/>
    </source>
</evidence>
<gene>
    <name evidence="2" type="ORF">BN873_330037</name>
</gene>
<keyword evidence="3" id="KW-1185">Reference proteome</keyword>
<dbReference type="SUPFAM" id="SSF52091">
    <property type="entry name" value="SpoIIaa-like"/>
    <property type="match status" value="1"/>
</dbReference>
<dbReference type="PANTHER" id="PTHR35849:SF2">
    <property type="entry name" value="BLR2341 PROTEIN"/>
    <property type="match status" value="1"/>
</dbReference>
<reference evidence="2" key="1">
    <citation type="submission" date="2013-07" db="EMBL/GenBank/DDBJ databases">
        <authorList>
            <person name="McIlroy S."/>
        </authorList>
    </citation>
    <scope>NUCLEOTIDE SEQUENCE [LARGE SCALE GENOMIC DNA]</scope>
    <source>
        <strain evidence="2">Run_A_D11</strain>
    </source>
</reference>
<evidence type="ECO:0000313" key="2">
    <source>
        <dbReference type="EMBL" id="CDI02560.1"/>
    </source>
</evidence>
<sequence length="94" mass="10027">MTLIECQSELDIALVSDLRQRLLDALQAGEPLEIEASAIRRAHTAALQVFLSAFVEARSLGISISWRNPSPALLEGARLLGLVDGLGLTDTDAA</sequence>
<dbReference type="OrthoDB" id="7068790at2"/>
<reference evidence="2" key="2">
    <citation type="submission" date="2014-03" db="EMBL/GenBank/DDBJ databases">
        <title>Candidatus Competibacter-lineage genomes retrieved from metagenomes reveal functional metabolic diversity.</title>
        <authorList>
            <person name="McIlroy S.J."/>
            <person name="Albertsen M."/>
            <person name="Andresen E.K."/>
            <person name="Saunders A.M."/>
            <person name="Kristiansen R."/>
            <person name="Stokholm-Bjerregaard M."/>
            <person name="Nielsen K.L."/>
            <person name="Nielsen P.H."/>
        </authorList>
    </citation>
    <scope>NUCLEOTIDE SEQUENCE</scope>
    <source>
        <strain evidence="2">Run_A_D11</strain>
    </source>
</reference>
<dbReference type="STRING" id="1400863.BN873_330037"/>
<dbReference type="InterPro" id="IPR036513">
    <property type="entry name" value="STAS_dom_sf"/>
</dbReference>
<dbReference type="PROSITE" id="PS50801">
    <property type="entry name" value="STAS"/>
    <property type="match status" value="1"/>
</dbReference>
<dbReference type="RefSeq" id="WP_048672882.1">
    <property type="nucleotide sequence ID" value="NZ_CBTJ020000040.1"/>
</dbReference>